<evidence type="ECO:0000256" key="1">
    <source>
        <dbReference type="SAM" id="Phobius"/>
    </source>
</evidence>
<name>A0A9W3JNU5_BACTU</name>
<gene>
    <name evidence="2" type="ORF">BTG_31013</name>
</gene>
<dbReference type="RefSeq" id="WP_000827884.1">
    <property type="nucleotide sequence ID" value="NC_018486.1"/>
</dbReference>
<organism evidence="2 3">
    <name type="scientific">Bacillus thuringiensis HD-771</name>
    <dbReference type="NCBI Taxonomy" id="1218175"/>
    <lineage>
        <taxon>Bacteria</taxon>
        <taxon>Bacillati</taxon>
        <taxon>Bacillota</taxon>
        <taxon>Bacilli</taxon>
        <taxon>Bacillales</taxon>
        <taxon>Bacillaceae</taxon>
        <taxon>Bacillus</taxon>
        <taxon>Bacillus cereus group</taxon>
    </lineage>
</organism>
<feature type="transmembrane region" description="Helical" evidence="1">
    <location>
        <begin position="81"/>
        <end position="105"/>
    </location>
</feature>
<keyword evidence="1" id="KW-0812">Transmembrane</keyword>
<dbReference type="AlphaFoldDB" id="A0A9W3JNU5"/>
<evidence type="ECO:0000313" key="3">
    <source>
        <dbReference type="Proteomes" id="UP000005259"/>
    </source>
</evidence>
<keyword evidence="2" id="KW-0614">Plasmid</keyword>
<feature type="transmembrane region" description="Helical" evidence="1">
    <location>
        <begin position="50"/>
        <end position="69"/>
    </location>
</feature>
<proteinExistence type="predicted"/>
<feature type="transmembrane region" description="Helical" evidence="1">
    <location>
        <begin position="12"/>
        <end position="30"/>
    </location>
</feature>
<keyword evidence="1" id="KW-1133">Transmembrane helix</keyword>
<dbReference type="Proteomes" id="UP000005259">
    <property type="component" value="Plasmid p01"/>
</dbReference>
<geneLocation type="plasmid" evidence="2 3">
    <name>p01</name>
</geneLocation>
<reference evidence="2 3" key="1">
    <citation type="submission" date="2012-08" db="EMBL/GenBank/DDBJ databases">
        <authorList>
            <person name="Doggett N."/>
            <person name="Teshima H."/>
            <person name="Bruce D."/>
            <person name="Detter J.C."/>
            <person name="Johnson S.L."/>
            <person name="Han C."/>
        </authorList>
    </citation>
    <scope>NUCLEOTIDE SEQUENCE [LARGE SCALE GENOMIC DNA]</scope>
    <source>
        <strain evidence="2 3">HD-771</strain>
        <plasmid evidence="2 3">p01</plasmid>
    </source>
</reference>
<dbReference type="EMBL" id="CP003753">
    <property type="protein sequence ID" value="AFQ19541.1"/>
    <property type="molecule type" value="Genomic_DNA"/>
</dbReference>
<accession>A0A9W3JNU5</accession>
<dbReference type="KEGG" id="bti:BTG_31013"/>
<sequence>MKRNKKMKKRTFLELTLLVLYLMVGLNILLKADIGTLIQIAEEQAFLLQKIIMIFVFIGTIFTSFYYITLQKEQADERKKAKSLLAMYIVVTIMALFSSDIANYIKDFI</sequence>
<protein>
    <submittedName>
        <fullName evidence="2">Uncharacterized protein</fullName>
    </submittedName>
</protein>
<evidence type="ECO:0000313" key="2">
    <source>
        <dbReference type="EMBL" id="AFQ19541.1"/>
    </source>
</evidence>
<keyword evidence="1" id="KW-0472">Membrane</keyword>